<keyword evidence="1" id="KW-1133">Transmembrane helix</keyword>
<keyword evidence="3" id="KW-1185">Reference proteome</keyword>
<feature type="transmembrane region" description="Helical" evidence="1">
    <location>
        <begin position="201"/>
        <end position="221"/>
    </location>
</feature>
<organism evidence="2 3">
    <name type="scientific">Rheinheimera marina</name>
    <dbReference type="NCBI Taxonomy" id="1774958"/>
    <lineage>
        <taxon>Bacteria</taxon>
        <taxon>Pseudomonadati</taxon>
        <taxon>Pseudomonadota</taxon>
        <taxon>Gammaproteobacteria</taxon>
        <taxon>Chromatiales</taxon>
        <taxon>Chromatiaceae</taxon>
        <taxon>Rheinheimera</taxon>
    </lineage>
</organism>
<keyword evidence="1" id="KW-0472">Membrane</keyword>
<protein>
    <submittedName>
        <fullName evidence="2">PepSY domain-containing protein</fullName>
    </submittedName>
</protein>
<accession>A0ABV9JMH3</accession>
<name>A0ABV9JMH3_9GAMM</name>
<dbReference type="EMBL" id="JBHSGB010000010">
    <property type="protein sequence ID" value="MFC4655405.1"/>
    <property type="molecule type" value="Genomic_DNA"/>
</dbReference>
<proteinExistence type="predicted"/>
<reference evidence="3" key="1">
    <citation type="journal article" date="2019" name="Int. J. Syst. Evol. Microbiol.">
        <title>The Global Catalogue of Microorganisms (GCM) 10K type strain sequencing project: providing services to taxonomists for standard genome sequencing and annotation.</title>
        <authorList>
            <consortium name="The Broad Institute Genomics Platform"/>
            <consortium name="The Broad Institute Genome Sequencing Center for Infectious Disease"/>
            <person name="Wu L."/>
            <person name="Ma J."/>
        </authorList>
    </citation>
    <scope>NUCLEOTIDE SEQUENCE [LARGE SCALE GENOMIC DNA]</scope>
    <source>
        <strain evidence="3">DT28</strain>
    </source>
</reference>
<evidence type="ECO:0000313" key="3">
    <source>
        <dbReference type="Proteomes" id="UP001595962"/>
    </source>
</evidence>
<keyword evidence="1" id="KW-0812">Transmembrane</keyword>
<comment type="caution">
    <text evidence="2">The sequence shown here is derived from an EMBL/GenBank/DDBJ whole genome shotgun (WGS) entry which is preliminary data.</text>
</comment>
<evidence type="ECO:0000256" key="1">
    <source>
        <dbReference type="SAM" id="Phobius"/>
    </source>
</evidence>
<sequence>MKLGLRAPLWRTLHKYLGWLLLFQLLAWFGSGLIMTLLPIDQVHGDHLRQALPAASWQQAVAPAAILAGKADASLSLSQRGTEPVYLLNRQGEQSAYSALTAEPLALLTEAEALQLAQAQYKGPAPAATLALLQQAPFEVRHLRGPLWQVSWQDQEHSAFYLHAFTGTALSVRTDNWRLFDFVWMLHIMDYQERENFNSPLLMLFSATALLFTFTGLVLLWPRSRNQRARLSTAMARNSSRPL</sequence>
<feature type="transmembrane region" description="Helical" evidence="1">
    <location>
        <begin position="16"/>
        <end position="40"/>
    </location>
</feature>
<gene>
    <name evidence="2" type="ORF">ACFO3I_10315</name>
</gene>
<dbReference type="RefSeq" id="WP_377333906.1">
    <property type="nucleotide sequence ID" value="NZ_JBHSGB010000010.1"/>
</dbReference>
<evidence type="ECO:0000313" key="2">
    <source>
        <dbReference type="EMBL" id="MFC4655405.1"/>
    </source>
</evidence>
<dbReference type="Proteomes" id="UP001595962">
    <property type="component" value="Unassembled WGS sequence"/>
</dbReference>